<dbReference type="CDD" id="cd04496">
    <property type="entry name" value="SSB_OBF"/>
    <property type="match status" value="1"/>
</dbReference>
<dbReference type="PANTHER" id="PTHR10302">
    <property type="entry name" value="SINGLE-STRANDED DNA-BINDING PROTEIN"/>
    <property type="match status" value="1"/>
</dbReference>
<protein>
    <recommendedName>
        <fullName evidence="2 3">Single-stranded DNA-binding protein</fullName>
        <shortName evidence="2">SSB</shortName>
    </recommendedName>
</protein>
<dbReference type="PROSITE" id="PS50935">
    <property type="entry name" value="SSB"/>
    <property type="match status" value="1"/>
</dbReference>
<organism evidence="4 5">
    <name type="scientific">Stanieria cyanosphaera (strain ATCC 29371 / PCC 7437)</name>
    <dbReference type="NCBI Taxonomy" id="111780"/>
    <lineage>
        <taxon>Bacteria</taxon>
        <taxon>Bacillati</taxon>
        <taxon>Cyanobacteriota</taxon>
        <taxon>Cyanophyceae</taxon>
        <taxon>Pleurocapsales</taxon>
        <taxon>Dermocarpellaceae</taxon>
        <taxon>Stanieria</taxon>
    </lineage>
</organism>
<dbReference type="KEGG" id="scs:Sta7437_3521"/>
<dbReference type="SUPFAM" id="SSF50249">
    <property type="entry name" value="Nucleic acid-binding proteins"/>
    <property type="match status" value="1"/>
</dbReference>
<dbReference type="GO" id="GO:0009295">
    <property type="term" value="C:nucleoid"/>
    <property type="evidence" value="ECO:0007669"/>
    <property type="project" value="TreeGrafter"/>
</dbReference>
<dbReference type="eggNOG" id="COG0629">
    <property type="taxonomic scope" value="Bacteria"/>
</dbReference>
<comment type="subunit">
    <text evidence="2">Homotetramer.</text>
</comment>
<dbReference type="PANTHER" id="PTHR10302:SF0">
    <property type="entry name" value="SINGLE-STRANDED DNA-BINDING PROTEIN, MITOCHONDRIAL"/>
    <property type="match status" value="1"/>
</dbReference>
<sequence length="122" mass="13503">MGLNLVNLVGHAGADPEIRYFPEGGALCKLPLAVNRRSRNNETPDWFNLEIWGKTAEIAYNYVRKGKLIGIQGTLKIDTWSDRNTGATRSRPVIRVTNLELLGSKRDTDPSAVGSYSNDSEI</sequence>
<dbReference type="OrthoDB" id="9809878at2"/>
<keyword evidence="1 2" id="KW-0238">DNA-binding</keyword>
<dbReference type="NCBIfam" id="TIGR00621">
    <property type="entry name" value="ssb"/>
    <property type="match status" value="1"/>
</dbReference>
<dbReference type="STRING" id="111780.Sta7437_3521"/>
<evidence type="ECO:0000256" key="3">
    <source>
        <dbReference type="PIRNR" id="PIRNR002070"/>
    </source>
</evidence>
<dbReference type="NCBIfam" id="NF005674">
    <property type="entry name" value="PRK07459.1"/>
    <property type="match status" value="1"/>
</dbReference>
<dbReference type="InterPro" id="IPR011344">
    <property type="entry name" value="ssDNA-bd"/>
</dbReference>
<dbReference type="RefSeq" id="WP_015194681.1">
    <property type="nucleotide sequence ID" value="NC_019748.1"/>
</dbReference>
<proteinExistence type="inferred from homology"/>
<dbReference type="PIRSF" id="PIRSF002070">
    <property type="entry name" value="SSB"/>
    <property type="match status" value="1"/>
</dbReference>
<dbReference type="GO" id="GO:0003697">
    <property type="term" value="F:single-stranded DNA binding"/>
    <property type="evidence" value="ECO:0007669"/>
    <property type="project" value="UniProtKB-UniRule"/>
</dbReference>
<keyword evidence="5" id="KW-1185">Reference proteome</keyword>
<dbReference type="AlphaFoldDB" id="K9XY78"/>
<dbReference type="Gene3D" id="2.40.50.140">
    <property type="entry name" value="Nucleic acid-binding proteins"/>
    <property type="match status" value="1"/>
</dbReference>
<comment type="caution">
    <text evidence="2">Lacks conserved residue(s) required for the propagation of feature annotation.</text>
</comment>
<dbReference type="HAMAP" id="MF_00984">
    <property type="entry name" value="SSB"/>
    <property type="match status" value="1"/>
</dbReference>
<reference evidence="5" key="1">
    <citation type="journal article" date="2013" name="Proc. Natl. Acad. Sci. U.S.A.">
        <title>Improving the coverage of the cyanobacterial phylum using diversity-driven genome sequencing.</title>
        <authorList>
            <person name="Shih P.M."/>
            <person name="Wu D."/>
            <person name="Latifi A."/>
            <person name="Axen S.D."/>
            <person name="Fewer D.P."/>
            <person name="Talla E."/>
            <person name="Calteau A."/>
            <person name="Cai F."/>
            <person name="Tandeau de Marsac N."/>
            <person name="Rippka R."/>
            <person name="Herdman M."/>
            <person name="Sivonen K."/>
            <person name="Coursin T."/>
            <person name="Laurent T."/>
            <person name="Goodwin L."/>
            <person name="Nolan M."/>
            <person name="Davenport K.W."/>
            <person name="Han C.S."/>
            <person name="Rubin E.M."/>
            <person name="Eisen J.A."/>
            <person name="Woyke T."/>
            <person name="Gugger M."/>
            <person name="Kerfeld C.A."/>
        </authorList>
    </citation>
    <scope>NUCLEOTIDE SEQUENCE [LARGE SCALE GENOMIC DNA]</scope>
    <source>
        <strain evidence="5">ATCC 29371 / PCC 7437</strain>
    </source>
</reference>
<dbReference type="InterPro" id="IPR012340">
    <property type="entry name" value="NA-bd_OB-fold"/>
</dbReference>
<evidence type="ECO:0000313" key="5">
    <source>
        <dbReference type="Proteomes" id="UP000010473"/>
    </source>
</evidence>
<gene>
    <name evidence="4" type="ordered locus">Sta7437_3521</name>
</gene>
<dbReference type="InterPro" id="IPR000424">
    <property type="entry name" value="Primosome_PriB/ssb"/>
</dbReference>
<dbReference type="PATRIC" id="fig|111780.3.peg.3648"/>
<name>K9XY78_STAC7</name>
<accession>K9XY78</accession>
<dbReference type="Proteomes" id="UP000010473">
    <property type="component" value="Chromosome"/>
</dbReference>
<dbReference type="Pfam" id="PF00436">
    <property type="entry name" value="SSB"/>
    <property type="match status" value="1"/>
</dbReference>
<dbReference type="GO" id="GO:0006260">
    <property type="term" value="P:DNA replication"/>
    <property type="evidence" value="ECO:0007669"/>
    <property type="project" value="InterPro"/>
</dbReference>
<evidence type="ECO:0000313" key="4">
    <source>
        <dbReference type="EMBL" id="AFZ37019.1"/>
    </source>
</evidence>
<dbReference type="EMBL" id="CP003653">
    <property type="protein sequence ID" value="AFZ37019.1"/>
    <property type="molecule type" value="Genomic_DNA"/>
</dbReference>
<evidence type="ECO:0000256" key="1">
    <source>
        <dbReference type="ARBA" id="ARBA00023125"/>
    </source>
</evidence>
<dbReference type="HOGENOM" id="CLU_078758_6_0_3"/>
<evidence type="ECO:0000256" key="2">
    <source>
        <dbReference type="HAMAP-Rule" id="MF_00984"/>
    </source>
</evidence>